<keyword evidence="2" id="KW-1185">Reference proteome</keyword>
<evidence type="ECO:0000313" key="1">
    <source>
        <dbReference type="EMBL" id="KAK7675916.1"/>
    </source>
</evidence>
<accession>A0AAW0FFA7</accession>
<name>A0AAW0FFA7_9APHY</name>
<evidence type="ECO:0000313" key="2">
    <source>
        <dbReference type="Proteomes" id="UP001385951"/>
    </source>
</evidence>
<comment type="caution">
    <text evidence="1">The sequence shown here is derived from an EMBL/GenBank/DDBJ whole genome shotgun (WGS) entry which is preliminary data.</text>
</comment>
<dbReference type="EMBL" id="JASBNA010000158">
    <property type="protein sequence ID" value="KAK7675916.1"/>
    <property type="molecule type" value="Genomic_DNA"/>
</dbReference>
<sequence>MPLVTGDARRFVFFPPGHFVHKLPNELKGRIIKFCDMPTLVALLHDPQWRPFVETELMLSFLKALSKITDRPVAFRDMMRLTKAIITGSTALHYILRRPSAWQPADTDVIVPRQSFETALTFIMQLPDANVQFDSDVEPNHVYPRLGQGYKRLVKVTTRYGVIDVMQSSSQSPFNPLPNFWGTHVMNALTADSFICPYPKLTYHRTALVRFRRQHPNASAMTHKYKARGFVLYASNRHLSDLTVSCAHFSACASRDRYFGDYDTLVVPIWDANYDVNDWAEPGAEFTTAWRLGGRACGNTRCFLHARPASSTVRLLPGEPPATPV</sequence>
<evidence type="ECO:0008006" key="3">
    <source>
        <dbReference type="Google" id="ProtNLM"/>
    </source>
</evidence>
<gene>
    <name evidence="1" type="ORF">QCA50_021149</name>
</gene>
<proteinExistence type="predicted"/>
<protein>
    <recommendedName>
        <fullName evidence="3">F-box domain-containing protein</fullName>
    </recommendedName>
</protein>
<organism evidence="1 2">
    <name type="scientific">Cerrena zonata</name>
    <dbReference type="NCBI Taxonomy" id="2478898"/>
    <lineage>
        <taxon>Eukaryota</taxon>
        <taxon>Fungi</taxon>
        <taxon>Dikarya</taxon>
        <taxon>Basidiomycota</taxon>
        <taxon>Agaricomycotina</taxon>
        <taxon>Agaricomycetes</taxon>
        <taxon>Polyporales</taxon>
        <taxon>Cerrenaceae</taxon>
        <taxon>Cerrena</taxon>
    </lineage>
</organism>
<dbReference type="AlphaFoldDB" id="A0AAW0FFA7"/>
<reference evidence="1 2" key="1">
    <citation type="submission" date="2022-09" db="EMBL/GenBank/DDBJ databases">
        <authorList>
            <person name="Palmer J.M."/>
        </authorList>
    </citation>
    <scope>NUCLEOTIDE SEQUENCE [LARGE SCALE GENOMIC DNA]</scope>
    <source>
        <strain evidence="1 2">DSM 7382</strain>
    </source>
</reference>
<dbReference type="Proteomes" id="UP001385951">
    <property type="component" value="Unassembled WGS sequence"/>
</dbReference>